<dbReference type="Pfam" id="PF13191">
    <property type="entry name" value="AAA_16"/>
    <property type="match status" value="1"/>
</dbReference>
<reference evidence="4 5" key="1">
    <citation type="journal article" date="2015" name="Stand. Genomic Sci.">
        <title>Genomic Encyclopedia of Bacterial and Archaeal Type Strains, Phase III: the genomes of soil and plant-associated and newly described type strains.</title>
        <authorList>
            <person name="Whitman W.B."/>
            <person name="Woyke T."/>
            <person name="Klenk H.P."/>
            <person name="Zhou Y."/>
            <person name="Lilburn T.G."/>
            <person name="Beck B.J."/>
            <person name="De Vos P."/>
            <person name="Vandamme P."/>
            <person name="Eisen J.A."/>
            <person name="Garrity G."/>
            <person name="Hugenholtz P."/>
            <person name="Kyrpides N.C."/>
        </authorList>
    </citation>
    <scope>NUCLEOTIDE SEQUENCE [LARGE SCALE GENOMIC DNA]</scope>
    <source>
        <strain evidence="4 5">VKM Ac-2538</strain>
    </source>
</reference>
<dbReference type="PANTHER" id="PTHR16305:SF35">
    <property type="entry name" value="TRANSCRIPTIONAL ACTIVATOR DOMAIN"/>
    <property type="match status" value="1"/>
</dbReference>
<keyword evidence="1" id="KW-0547">Nucleotide-binding</keyword>
<dbReference type="PROSITE" id="PS50043">
    <property type="entry name" value="HTH_LUXR_2"/>
    <property type="match status" value="1"/>
</dbReference>
<proteinExistence type="predicted"/>
<evidence type="ECO:0000313" key="5">
    <source>
        <dbReference type="Proteomes" id="UP000295818"/>
    </source>
</evidence>
<dbReference type="SUPFAM" id="SSF46894">
    <property type="entry name" value="C-terminal effector domain of the bipartite response regulators"/>
    <property type="match status" value="1"/>
</dbReference>
<comment type="caution">
    <text evidence="4">The sequence shown here is derived from an EMBL/GenBank/DDBJ whole genome shotgun (WGS) entry which is preliminary data.</text>
</comment>
<dbReference type="EMBL" id="SLWM01000004">
    <property type="protein sequence ID" value="TCO25783.1"/>
    <property type="molecule type" value="Genomic_DNA"/>
</dbReference>
<name>A0ABY2BMY4_9ACTN</name>
<evidence type="ECO:0000256" key="1">
    <source>
        <dbReference type="ARBA" id="ARBA00022741"/>
    </source>
</evidence>
<dbReference type="Gene3D" id="3.40.50.300">
    <property type="entry name" value="P-loop containing nucleotide triphosphate hydrolases"/>
    <property type="match status" value="1"/>
</dbReference>
<accession>A0ABY2BMY4</accession>
<dbReference type="InterPro" id="IPR000792">
    <property type="entry name" value="Tscrpt_reg_LuxR_C"/>
</dbReference>
<protein>
    <submittedName>
        <fullName evidence="4">Regulatory LuxR family protein</fullName>
    </submittedName>
</protein>
<evidence type="ECO:0000259" key="3">
    <source>
        <dbReference type="PROSITE" id="PS50043"/>
    </source>
</evidence>
<dbReference type="Pfam" id="PF00196">
    <property type="entry name" value="GerE"/>
    <property type="match status" value="1"/>
</dbReference>
<feature type="domain" description="HTH luxR-type" evidence="3">
    <location>
        <begin position="846"/>
        <end position="911"/>
    </location>
</feature>
<dbReference type="SMART" id="SM00421">
    <property type="entry name" value="HTH_LUXR"/>
    <property type="match status" value="1"/>
</dbReference>
<evidence type="ECO:0000256" key="2">
    <source>
        <dbReference type="ARBA" id="ARBA00022840"/>
    </source>
</evidence>
<dbReference type="Gene3D" id="1.10.10.10">
    <property type="entry name" value="Winged helix-like DNA-binding domain superfamily/Winged helix DNA-binding domain"/>
    <property type="match status" value="1"/>
</dbReference>
<dbReference type="InterPro" id="IPR027417">
    <property type="entry name" value="P-loop_NTPase"/>
</dbReference>
<evidence type="ECO:0000313" key="4">
    <source>
        <dbReference type="EMBL" id="TCO25783.1"/>
    </source>
</evidence>
<sequence>MTDAPCSPHSSSQLVGRESELRMIHETVRAAERTGGTLLVVGDAGIGKSVLLDAAAAVAAGNGDRVLRAAGVEFETDISFAGLNQLLLPVMREAALRDSPQSGPLRVALGLDSGPAPNFLAVSNAVLELLAELAAAVPVLLVVDDVPWLDRSSAVVLGLVARRLTDVRVGLLVGQRTGANGFFEYSGMTQLVLRPLDDAASEELLRQRHPQLGPRARRRILDEAQGNPLALTELPALRDGRKPLSALPMSRRLHEVFAVRISGLPDATRELLLLAALSGPCYLRVIAGSVEAIRHLDPALREGVVELDQQTGKLSFRHPLSRLAVVELSTLAERNEAHRLLADRSPDPVRRARHLAEATVEPDEEVAGLVEQAAHIVLRRGDAVASVETLTRAAELSVDRQARIRRLAEAATIGAEVTGTLGSAEELLATANQYAVDPSSSLQLSMAAASVLFNRDCAVDTPHRLLTLALEAHADKVDSETLAEALQLLAMVCYFGGRAKLWVPFHTEMDRLGAAAPASLVLLSGLWDPVYRAKSVLPLLDDELRSLGGLDNPWEIIRIGVASVYVDRIGECREALWRVVEDGRQGGAVSAAINAIVSLTVDGWMHGRWDEVDVLVAEGRELAKLHGYLRYTWVFDGYISNLVGAARGIETAEAGAAELDQWAGSRGALVVKGMAQQIYCLVALGRGDFDTAYRYAAEISPPGVFPPYMPQALWVLFELVESAMRSGREREARAHVEAARAASIDELSSRLAVVVRGAEALVAPEDRRTELFEQALAVPGAEQWPFDLARVRLCYGEALRRERHIAAARRQLSAARAVFDQLGARPWARRAANELRAAGLTRSQASHPAAIPLTAQEREIAMLAATGLTNKEIGERLALSPRTVAAHLYRTFPKLGITARAALRDALSARPDD</sequence>
<dbReference type="InterPro" id="IPR041664">
    <property type="entry name" value="AAA_16"/>
</dbReference>
<dbReference type="CDD" id="cd06170">
    <property type="entry name" value="LuxR_C_like"/>
    <property type="match status" value="1"/>
</dbReference>
<dbReference type="PANTHER" id="PTHR16305">
    <property type="entry name" value="TESTICULAR SOLUBLE ADENYLYL CYCLASE"/>
    <property type="match status" value="1"/>
</dbReference>
<dbReference type="InterPro" id="IPR036388">
    <property type="entry name" value="WH-like_DNA-bd_sf"/>
</dbReference>
<dbReference type="RefSeq" id="WP_158292820.1">
    <property type="nucleotide sequence ID" value="NZ_SLWM01000004.1"/>
</dbReference>
<dbReference type="Proteomes" id="UP000295818">
    <property type="component" value="Unassembled WGS sequence"/>
</dbReference>
<keyword evidence="5" id="KW-1185">Reference proteome</keyword>
<keyword evidence="2" id="KW-0067">ATP-binding</keyword>
<dbReference type="SUPFAM" id="SSF52540">
    <property type="entry name" value="P-loop containing nucleoside triphosphate hydrolases"/>
    <property type="match status" value="1"/>
</dbReference>
<organism evidence="4 5">
    <name type="scientific">Kribbella orskensis</name>
    <dbReference type="NCBI Taxonomy" id="2512216"/>
    <lineage>
        <taxon>Bacteria</taxon>
        <taxon>Bacillati</taxon>
        <taxon>Actinomycetota</taxon>
        <taxon>Actinomycetes</taxon>
        <taxon>Propionibacteriales</taxon>
        <taxon>Kribbellaceae</taxon>
        <taxon>Kribbella</taxon>
    </lineage>
</organism>
<dbReference type="PRINTS" id="PR00038">
    <property type="entry name" value="HTHLUXR"/>
</dbReference>
<dbReference type="InterPro" id="IPR016032">
    <property type="entry name" value="Sig_transdc_resp-reg_C-effctor"/>
</dbReference>
<gene>
    <name evidence="4" type="ORF">EV644_104287</name>
</gene>
<dbReference type="PROSITE" id="PS00622">
    <property type="entry name" value="HTH_LUXR_1"/>
    <property type="match status" value="1"/>
</dbReference>